<feature type="transmembrane region" description="Helical" evidence="8">
    <location>
        <begin position="108"/>
        <end position="125"/>
    </location>
</feature>
<name>A0A831W1U0_9GAMM</name>
<feature type="transmembrane region" description="Helical" evidence="8">
    <location>
        <begin position="248"/>
        <end position="265"/>
    </location>
</feature>
<organism evidence="10">
    <name type="scientific">Sedimenticola thiotaurini</name>
    <dbReference type="NCBI Taxonomy" id="1543721"/>
    <lineage>
        <taxon>Bacteria</taxon>
        <taxon>Pseudomonadati</taxon>
        <taxon>Pseudomonadota</taxon>
        <taxon>Gammaproteobacteria</taxon>
        <taxon>Chromatiales</taxon>
        <taxon>Sedimenticolaceae</taxon>
        <taxon>Sedimenticola</taxon>
    </lineage>
</organism>
<keyword evidence="3" id="KW-0813">Transport</keyword>
<dbReference type="PANTHER" id="PTHR22911">
    <property type="entry name" value="ACYL-MALONYL CONDENSING ENZYME-RELATED"/>
    <property type="match status" value="1"/>
</dbReference>
<dbReference type="PANTHER" id="PTHR22911:SF137">
    <property type="entry name" value="SOLUTE CARRIER FAMILY 35 MEMBER G2-RELATED"/>
    <property type="match status" value="1"/>
</dbReference>
<keyword evidence="4" id="KW-1003">Cell membrane</keyword>
<feature type="transmembrane region" description="Helical" evidence="8">
    <location>
        <begin position="132"/>
        <end position="150"/>
    </location>
</feature>
<dbReference type="InterPro" id="IPR000620">
    <property type="entry name" value="EamA_dom"/>
</dbReference>
<accession>A0A831W1U0</accession>
<dbReference type="NCBIfam" id="TIGR00688">
    <property type="entry name" value="rarD"/>
    <property type="match status" value="1"/>
</dbReference>
<comment type="caution">
    <text evidence="10">The sequence shown here is derived from an EMBL/GenBank/DDBJ whole genome shotgun (WGS) entry which is preliminary data.</text>
</comment>
<keyword evidence="7 8" id="KW-0472">Membrane</keyword>
<protein>
    <submittedName>
        <fullName evidence="10">EamA family transporter RarD</fullName>
    </submittedName>
</protein>
<keyword evidence="6 8" id="KW-1133">Transmembrane helix</keyword>
<comment type="subcellular location">
    <subcellularLocation>
        <location evidence="1">Cell membrane</location>
        <topology evidence="1">Multi-pass membrane protein</topology>
    </subcellularLocation>
</comment>
<evidence type="ECO:0000256" key="3">
    <source>
        <dbReference type="ARBA" id="ARBA00022448"/>
    </source>
</evidence>
<proteinExistence type="inferred from homology"/>
<dbReference type="AlphaFoldDB" id="A0A831W1U0"/>
<feature type="domain" description="EamA" evidence="9">
    <location>
        <begin position="13"/>
        <end position="146"/>
    </location>
</feature>
<evidence type="ECO:0000256" key="8">
    <source>
        <dbReference type="SAM" id="Phobius"/>
    </source>
</evidence>
<feature type="transmembrane region" description="Helical" evidence="8">
    <location>
        <begin position="178"/>
        <end position="198"/>
    </location>
</feature>
<evidence type="ECO:0000259" key="9">
    <source>
        <dbReference type="Pfam" id="PF00892"/>
    </source>
</evidence>
<comment type="similarity">
    <text evidence="2">Belongs to the EamA transporter family.</text>
</comment>
<feature type="transmembrane region" description="Helical" evidence="8">
    <location>
        <begin position="7"/>
        <end position="27"/>
    </location>
</feature>
<feature type="transmembrane region" description="Helical" evidence="8">
    <location>
        <begin position="79"/>
        <end position="96"/>
    </location>
</feature>
<sequence>MTIRPPLSSTGIGTAAALGAFLLWGFSPLYYRAVGQAGALEILAHRVVWSLLLCLLLVVASGRVMELRRLLGDGRHRRILLVSALLVSVNWLGFIWAVNNDRALEASMGYFIFPIMMLLLGRLFLDERLNRPQQLAVGLVLGGVAIQLLLTGRLPWIALVLAVSFSLYGLVRKKIPVGTLVGLTMECLLLAPPALLYLGLQWRDGALVFGTLGPGFDALLAAAALVTAIPLLLFTSATRRLRLGTVGLLQYLNPTCQFLLAVFLFREPFGQAHLASFLLIWSGVLLFTLDSRRRAGQAAQG</sequence>
<evidence type="ECO:0000256" key="2">
    <source>
        <dbReference type="ARBA" id="ARBA00007362"/>
    </source>
</evidence>
<evidence type="ECO:0000313" key="10">
    <source>
        <dbReference type="EMBL" id="HEB94849.1"/>
    </source>
</evidence>
<dbReference type="InterPro" id="IPR004626">
    <property type="entry name" value="RarD"/>
</dbReference>
<dbReference type="EMBL" id="DRKP01000006">
    <property type="protein sequence ID" value="HEB94849.1"/>
    <property type="molecule type" value="Genomic_DNA"/>
</dbReference>
<evidence type="ECO:0000256" key="7">
    <source>
        <dbReference type="ARBA" id="ARBA00023136"/>
    </source>
</evidence>
<reference evidence="10" key="1">
    <citation type="journal article" date="2020" name="mSystems">
        <title>Genome- and Community-Level Interaction Insights into Carbon Utilization and Element Cycling Functions of Hydrothermarchaeota in Hydrothermal Sediment.</title>
        <authorList>
            <person name="Zhou Z."/>
            <person name="Liu Y."/>
            <person name="Xu W."/>
            <person name="Pan J."/>
            <person name="Luo Z.H."/>
            <person name="Li M."/>
        </authorList>
    </citation>
    <scope>NUCLEOTIDE SEQUENCE [LARGE SCALE GENOMIC DNA]</scope>
    <source>
        <strain evidence="10">HyVt-443</strain>
    </source>
</reference>
<dbReference type="GO" id="GO:0005886">
    <property type="term" value="C:plasma membrane"/>
    <property type="evidence" value="ECO:0007669"/>
    <property type="project" value="UniProtKB-SubCell"/>
</dbReference>
<feature type="transmembrane region" description="Helical" evidence="8">
    <location>
        <begin position="271"/>
        <end position="289"/>
    </location>
</feature>
<dbReference type="SUPFAM" id="SSF103481">
    <property type="entry name" value="Multidrug resistance efflux transporter EmrE"/>
    <property type="match status" value="2"/>
</dbReference>
<evidence type="ECO:0000256" key="1">
    <source>
        <dbReference type="ARBA" id="ARBA00004651"/>
    </source>
</evidence>
<feature type="transmembrane region" description="Helical" evidence="8">
    <location>
        <begin position="218"/>
        <end position="236"/>
    </location>
</feature>
<evidence type="ECO:0000256" key="6">
    <source>
        <dbReference type="ARBA" id="ARBA00022989"/>
    </source>
</evidence>
<feature type="transmembrane region" description="Helical" evidence="8">
    <location>
        <begin position="156"/>
        <end position="171"/>
    </location>
</feature>
<dbReference type="InterPro" id="IPR037185">
    <property type="entry name" value="EmrE-like"/>
</dbReference>
<feature type="transmembrane region" description="Helical" evidence="8">
    <location>
        <begin position="47"/>
        <end position="67"/>
    </location>
</feature>
<gene>
    <name evidence="10" type="primary">rarD</name>
    <name evidence="10" type="ORF">ENI96_00260</name>
</gene>
<keyword evidence="5 8" id="KW-0812">Transmembrane</keyword>
<evidence type="ECO:0000256" key="4">
    <source>
        <dbReference type="ARBA" id="ARBA00022475"/>
    </source>
</evidence>
<dbReference type="Pfam" id="PF00892">
    <property type="entry name" value="EamA"/>
    <property type="match status" value="1"/>
</dbReference>
<evidence type="ECO:0000256" key="5">
    <source>
        <dbReference type="ARBA" id="ARBA00022692"/>
    </source>
</evidence>
<dbReference type="Proteomes" id="UP000886251">
    <property type="component" value="Unassembled WGS sequence"/>
</dbReference>